<evidence type="ECO:0000256" key="4">
    <source>
        <dbReference type="ARBA" id="ARBA00022692"/>
    </source>
</evidence>
<evidence type="ECO:0000256" key="8">
    <source>
        <dbReference type="SAM" id="Phobius"/>
    </source>
</evidence>
<feature type="transmembrane region" description="Helical" evidence="8">
    <location>
        <begin position="183"/>
        <end position="207"/>
    </location>
</feature>
<dbReference type="SUPFAM" id="SSF103473">
    <property type="entry name" value="MFS general substrate transporter"/>
    <property type="match status" value="1"/>
</dbReference>
<evidence type="ECO:0000313" key="10">
    <source>
        <dbReference type="EMBL" id="RAW15648.1"/>
    </source>
</evidence>
<keyword evidence="5 8" id="KW-1133">Transmembrane helix</keyword>
<feature type="transmembrane region" description="Helical" evidence="8">
    <location>
        <begin position="259"/>
        <end position="281"/>
    </location>
</feature>
<dbReference type="EMBL" id="QMIG01000005">
    <property type="protein sequence ID" value="RAW15648.1"/>
    <property type="molecule type" value="Genomic_DNA"/>
</dbReference>
<keyword evidence="6 8" id="KW-0472">Membrane</keyword>
<keyword evidence="3" id="KW-1003">Cell membrane</keyword>
<comment type="caution">
    <text evidence="10">The sequence shown here is derived from an EMBL/GenBank/DDBJ whole genome shotgun (WGS) entry which is preliminary data.</text>
</comment>
<dbReference type="PANTHER" id="PTHR23517">
    <property type="entry name" value="RESISTANCE PROTEIN MDTM, PUTATIVE-RELATED-RELATED"/>
    <property type="match status" value="1"/>
</dbReference>
<evidence type="ECO:0000259" key="9">
    <source>
        <dbReference type="PROSITE" id="PS50850"/>
    </source>
</evidence>
<feature type="transmembrane region" description="Helical" evidence="8">
    <location>
        <begin position="352"/>
        <end position="374"/>
    </location>
</feature>
<dbReference type="InterPro" id="IPR036259">
    <property type="entry name" value="MFS_trans_sf"/>
</dbReference>
<dbReference type="PROSITE" id="PS50850">
    <property type="entry name" value="MFS"/>
    <property type="match status" value="1"/>
</dbReference>
<feature type="compositionally biased region" description="Basic and acidic residues" evidence="7">
    <location>
        <begin position="510"/>
        <end position="519"/>
    </location>
</feature>
<dbReference type="AlphaFoldDB" id="A0A329QYD2"/>
<accession>A0A329QYD2</accession>
<dbReference type="PANTHER" id="PTHR23517:SF13">
    <property type="entry name" value="MAJOR FACILITATOR SUPERFAMILY MFS_1"/>
    <property type="match status" value="1"/>
</dbReference>
<dbReference type="InterPro" id="IPR050171">
    <property type="entry name" value="MFS_Transporters"/>
</dbReference>
<dbReference type="InterPro" id="IPR020846">
    <property type="entry name" value="MFS_dom"/>
</dbReference>
<feature type="region of interest" description="Disordered" evidence="7">
    <location>
        <begin position="490"/>
        <end position="519"/>
    </location>
</feature>
<evidence type="ECO:0000256" key="7">
    <source>
        <dbReference type="SAM" id="MobiDB-lite"/>
    </source>
</evidence>
<dbReference type="Pfam" id="PF07690">
    <property type="entry name" value="MFS_1"/>
    <property type="match status" value="1"/>
</dbReference>
<organism evidence="10 11">
    <name type="scientific">Phytoactinopolyspora halophila</name>
    <dbReference type="NCBI Taxonomy" id="1981511"/>
    <lineage>
        <taxon>Bacteria</taxon>
        <taxon>Bacillati</taxon>
        <taxon>Actinomycetota</taxon>
        <taxon>Actinomycetes</taxon>
        <taxon>Jiangellales</taxon>
        <taxon>Jiangellaceae</taxon>
        <taxon>Phytoactinopolyspora</taxon>
    </lineage>
</organism>
<dbReference type="GO" id="GO:0005886">
    <property type="term" value="C:plasma membrane"/>
    <property type="evidence" value="ECO:0007669"/>
    <property type="project" value="UniProtKB-SubCell"/>
</dbReference>
<name>A0A329QYD2_9ACTN</name>
<feature type="transmembrane region" description="Helical" evidence="8">
    <location>
        <begin position="325"/>
        <end position="346"/>
    </location>
</feature>
<gene>
    <name evidence="10" type="ORF">DPM12_08350</name>
</gene>
<dbReference type="GO" id="GO:0022857">
    <property type="term" value="F:transmembrane transporter activity"/>
    <property type="evidence" value="ECO:0007669"/>
    <property type="project" value="InterPro"/>
</dbReference>
<reference evidence="10 11" key="1">
    <citation type="submission" date="2018-06" db="EMBL/GenBank/DDBJ databases">
        <title>Phytoactinopolyspora halophila sp. nov., a novel halophilic actinomycete isolated from a saline soil in China.</title>
        <authorList>
            <person name="Tang S.-K."/>
        </authorList>
    </citation>
    <scope>NUCLEOTIDE SEQUENCE [LARGE SCALE GENOMIC DNA]</scope>
    <source>
        <strain evidence="10 11">YIM 96934</strain>
    </source>
</reference>
<dbReference type="InterPro" id="IPR011701">
    <property type="entry name" value="MFS"/>
</dbReference>
<dbReference type="Gene3D" id="1.20.1250.20">
    <property type="entry name" value="MFS general substrate transporter like domains"/>
    <property type="match status" value="1"/>
</dbReference>
<feature type="transmembrane region" description="Helical" evidence="8">
    <location>
        <begin position="293"/>
        <end position="313"/>
    </location>
</feature>
<keyword evidence="4 8" id="KW-0812">Transmembrane</keyword>
<feature type="transmembrane region" description="Helical" evidence="8">
    <location>
        <begin position="213"/>
        <end position="239"/>
    </location>
</feature>
<feature type="transmembrane region" description="Helical" evidence="8">
    <location>
        <begin position="124"/>
        <end position="141"/>
    </location>
</feature>
<evidence type="ECO:0000256" key="2">
    <source>
        <dbReference type="ARBA" id="ARBA00022448"/>
    </source>
</evidence>
<feature type="transmembrane region" description="Helical" evidence="8">
    <location>
        <begin position="386"/>
        <end position="406"/>
    </location>
</feature>
<evidence type="ECO:0000256" key="6">
    <source>
        <dbReference type="ARBA" id="ARBA00023136"/>
    </source>
</evidence>
<feature type="transmembrane region" description="Helical" evidence="8">
    <location>
        <begin position="92"/>
        <end position="112"/>
    </location>
</feature>
<feature type="transmembrane region" description="Helical" evidence="8">
    <location>
        <begin position="60"/>
        <end position="80"/>
    </location>
</feature>
<feature type="transmembrane region" description="Helical" evidence="8">
    <location>
        <begin position="147"/>
        <end position="171"/>
    </location>
</feature>
<evidence type="ECO:0000256" key="1">
    <source>
        <dbReference type="ARBA" id="ARBA00004651"/>
    </source>
</evidence>
<protein>
    <submittedName>
        <fullName evidence="10">MFS transporter</fullName>
    </submittedName>
</protein>
<feature type="transmembrane region" description="Helical" evidence="8">
    <location>
        <begin position="412"/>
        <end position="435"/>
    </location>
</feature>
<sequence length="519" mass="53807">MRSICNRWSIIQRSYMVFCKSICFSNILGRDHDEHVPRFRSDARDVTNELRVRSTAREMWIAAGVLATLSAAANMASPLYPTYQQALGISDLAVTLLYATYALASVPSLLLFGPAADAFGRKPVLALGVTCAAIGTLPFAVAEHVAWLFAGRLLLGVALGLATGAGVAMMIEREPSGNRARGSLLATLSFIGGTGAGPLLTGVLAQYAPAPTVLPFVVMLAVLLAVGVSLAWVPGGVLVRGQRWRPTRPSVPHHLRTTFVVAGTTGFLGWAVVGIFLALLPSVAESVLGRPNLAVTGAIIAALLLCSALAQPLAPRLLPHAAQTLGVTMIAVALGLLVSSYLPMFAQTPASLVLLISAAVTAGMGHGMSYWGAAADVDARTSEHRAAVTASLYLLFYLGAGLPAVGVGLLTMILSLGTAVLLFSLVVALVTVLFLPVPSLVQTQIFATAPVPGPPERDRVREGATTGSAFAHSVIQSSWSHHHATLGYGNGAGSGSDGRSVHGSGASDKYGPDRSAARS</sequence>
<dbReference type="Proteomes" id="UP000250462">
    <property type="component" value="Unassembled WGS sequence"/>
</dbReference>
<comment type="subcellular location">
    <subcellularLocation>
        <location evidence="1">Cell membrane</location>
        <topology evidence="1">Multi-pass membrane protein</topology>
    </subcellularLocation>
</comment>
<evidence type="ECO:0000313" key="11">
    <source>
        <dbReference type="Proteomes" id="UP000250462"/>
    </source>
</evidence>
<evidence type="ECO:0000256" key="5">
    <source>
        <dbReference type="ARBA" id="ARBA00022989"/>
    </source>
</evidence>
<proteinExistence type="predicted"/>
<feature type="domain" description="Major facilitator superfamily (MFS) profile" evidence="9">
    <location>
        <begin position="56"/>
        <end position="442"/>
    </location>
</feature>
<keyword evidence="11" id="KW-1185">Reference proteome</keyword>
<keyword evidence="2" id="KW-0813">Transport</keyword>
<evidence type="ECO:0000256" key="3">
    <source>
        <dbReference type="ARBA" id="ARBA00022475"/>
    </source>
</evidence>